<name>A0A239LEL4_9RHOB</name>
<evidence type="ECO:0000313" key="2">
    <source>
        <dbReference type="Proteomes" id="UP000198440"/>
    </source>
</evidence>
<dbReference type="AlphaFoldDB" id="A0A239LEL4"/>
<protein>
    <submittedName>
        <fullName evidence="1">Uncharacterized protein</fullName>
    </submittedName>
</protein>
<sequence length="77" mass="8582">MKGRASSKEFKIKALRLPRERVWSRGKSFVADALMNSECPAEIGERAVPGLWKGLCCTNRGLFGLPLSPDRLIVRPL</sequence>
<gene>
    <name evidence="1" type="ORF">SAMN04488078_10893</name>
</gene>
<organism evidence="1 2">
    <name type="scientific">Antarctobacter heliothermus</name>
    <dbReference type="NCBI Taxonomy" id="74033"/>
    <lineage>
        <taxon>Bacteria</taxon>
        <taxon>Pseudomonadati</taxon>
        <taxon>Pseudomonadota</taxon>
        <taxon>Alphaproteobacteria</taxon>
        <taxon>Rhodobacterales</taxon>
        <taxon>Roseobacteraceae</taxon>
        <taxon>Antarctobacter</taxon>
    </lineage>
</organism>
<proteinExistence type="predicted"/>
<dbReference type="EMBL" id="FZON01000089">
    <property type="protein sequence ID" value="SNT29077.1"/>
    <property type="molecule type" value="Genomic_DNA"/>
</dbReference>
<dbReference type="Proteomes" id="UP000198440">
    <property type="component" value="Unassembled WGS sequence"/>
</dbReference>
<accession>A0A239LEL4</accession>
<reference evidence="1 2" key="1">
    <citation type="submission" date="2017-06" db="EMBL/GenBank/DDBJ databases">
        <authorList>
            <person name="Kim H.J."/>
            <person name="Triplett B.A."/>
        </authorList>
    </citation>
    <scope>NUCLEOTIDE SEQUENCE [LARGE SCALE GENOMIC DNA]</scope>
    <source>
        <strain evidence="1 2">DSM 11445</strain>
    </source>
</reference>
<evidence type="ECO:0000313" key="1">
    <source>
        <dbReference type="EMBL" id="SNT29077.1"/>
    </source>
</evidence>